<dbReference type="AlphaFoldDB" id="A0A0A9EXT3"/>
<reference evidence="1" key="1">
    <citation type="submission" date="2014-09" db="EMBL/GenBank/DDBJ databases">
        <authorList>
            <person name="Magalhaes I.L.F."/>
            <person name="Oliveira U."/>
            <person name="Santos F.R."/>
            <person name="Vidigal T.H.D.A."/>
            <person name="Brescovit A.D."/>
            <person name="Santos A.J."/>
        </authorList>
    </citation>
    <scope>NUCLEOTIDE SEQUENCE</scope>
    <source>
        <tissue evidence="1">Shoot tissue taken approximately 20 cm above the soil surface</tissue>
    </source>
</reference>
<organism evidence="1">
    <name type="scientific">Arundo donax</name>
    <name type="common">Giant reed</name>
    <name type="synonym">Donax arundinaceus</name>
    <dbReference type="NCBI Taxonomy" id="35708"/>
    <lineage>
        <taxon>Eukaryota</taxon>
        <taxon>Viridiplantae</taxon>
        <taxon>Streptophyta</taxon>
        <taxon>Embryophyta</taxon>
        <taxon>Tracheophyta</taxon>
        <taxon>Spermatophyta</taxon>
        <taxon>Magnoliopsida</taxon>
        <taxon>Liliopsida</taxon>
        <taxon>Poales</taxon>
        <taxon>Poaceae</taxon>
        <taxon>PACMAD clade</taxon>
        <taxon>Arundinoideae</taxon>
        <taxon>Arundineae</taxon>
        <taxon>Arundo</taxon>
    </lineage>
</organism>
<protein>
    <submittedName>
        <fullName evidence="1">Uncharacterized protein</fullName>
    </submittedName>
</protein>
<accession>A0A0A9EXT3</accession>
<sequence>MLSTGFFFSAAAPEGFAAAAAAEAPFLSCDFMNHFLMSDDISYKEKAGSFRPPKDGMSRDYQILGAIGDGGGRSGLGF</sequence>
<proteinExistence type="predicted"/>
<name>A0A0A9EXT3_ARUDO</name>
<evidence type="ECO:0000313" key="1">
    <source>
        <dbReference type="EMBL" id="JAE05560.1"/>
    </source>
</evidence>
<dbReference type="EMBL" id="GBRH01192336">
    <property type="protein sequence ID" value="JAE05560.1"/>
    <property type="molecule type" value="Transcribed_RNA"/>
</dbReference>
<reference evidence="1" key="2">
    <citation type="journal article" date="2015" name="Data Brief">
        <title>Shoot transcriptome of the giant reed, Arundo donax.</title>
        <authorList>
            <person name="Barrero R.A."/>
            <person name="Guerrero F.D."/>
            <person name="Moolhuijzen P."/>
            <person name="Goolsby J.A."/>
            <person name="Tidwell J."/>
            <person name="Bellgard S.E."/>
            <person name="Bellgard M.I."/>
        </authorList>
    </citation>
    <scope>NUCLEOTIDE SEQUENCE</scope>
    <source>
        <tissue evidence="1">Shoot tissue taken approximately 20 cm above the soil surface</tissue>
    </source>
</reference>